<evidence type="ECO:0000256" key="6">
    <source>
        <dbReference type="ARBA" id="ARBA00022989"/>
    </source>
</evidence>
<comment type="subcellular location">
    <subcellularLocation>
        <location evidence="1">Membrane</location>
    </subcellularLocation>
</comment>
<sequence>MTHDLKRTVAFEKRERFSEQDIEALYAQVADKTVTDGLVFAIMFENRRAAVMTALEEGIAEQFFSGRLFMLGDSAHKMVPQAAMGANQAIESATAFVNILRPFLSHKTSQSSSAYITQSEVELCLEQYDLRRRARVTEAFRRANLTCRAHLKIGPVSEEYWANLPKMMSPVAISKLLDSFSRGEVLENWSVGSTNMAVCTGFGEAKECMSKL</sequence>
<keyword evidence="5" id="KW-0274">FAD</keyword>
<dbReference type="Gene3D" id="3.50.50.60">
    <property type="entry name" value="FAD/NAD(P)-binding domain"/>
    <property type="match status" value="1"/>
</dbReference>
<evidence type="ECO:0000256" key="3">
    <source>
        <dbReference type="ARBA" id="ARBA00022630"/>
    </source>
</evidence>
<gene>
    <name evidence="10" type="ORF">PENSUB_13908</name>
</gene>
<dbReference type="InterPro" id="IPR050562">
    <property type="entry name" value="FAD_mOase_fung"/>
</dbReference>
<keyword evidence="3" id="KW-0285">Flavoprotein</keyword>
<comment type="caution">
    <text evidence="10">The sequence shown here is derived from an EMBL/GenBank/DDBJ whole genome shotgun (WGS) entry which is preliminary data.</text>
</comment>
<protein>
    <recommendedName>
        <fullName evidence="9">FAD-binding domain-containing protein</fullName>
    </recommendedName>
</protein>
<dbReference type="AlphaFoldDB" id="A0A1Q5UQ11"/>
<dbReference type="SUPFAM" id="SSF51905">
    <property type="entry name" value="FAD/NAD(P)-binding domain"/>
    <property type="match status" value="1"/>
</dbReference>
<reference evidence="10 11" key="1">
    <citation type="submission" date="2016-10" db="EMBL/GenBank/DDBJ databases">
        <title>Genome sequence of the ascomycete fungus Penicillium subrubescens.</title>
        <authorList>
            <person name="De Vries R.P."/>
            <person name="Peng M."/>
            <person name="Dilokpimol A."/>
            <person name="Hilden K."/>
            <person name="Makela M.R."/>
            <person name="Grigoriev I."/>
            <person name="Riley R."/>
            <person name="Granchi Z."/>
        </authorList>
    </citation>
    <scope>NUCLEOTIDE SEQUENCE [LARGE SCALE GENOMIC DNA]</scope>
    <source>
        <strain evidence="10 11">CBS 132785</strain>
    </source>
</reference>
<keyword evidence="6" id="KW-1133">Transmembrane helix</keyword>
<keyword evidence="11" id="KW-1185">Reference proteome</keyword>
<dbReference type="PANTHER" id="PTHR47356:SF2">
    <property type="entry name" value="FAD-BINDING DOMAIN-CONTAINING PROTEIN-RELATED"/>
    <property type="match status" value="1"/>
</dbReference>
<keyword evidence="4" id="KW-0812">Transmembrane</keyword>
<keyword evidence="7" id="KW-0560">Oxidoreductase</keyword>
<dbReference type="PANTHER" id="PTHR47356">
    <property type="entry name" value="FAD-DEPENDENT MONOOXYGENASE ASQG-RELATED"/>
    <property type="match status" value="1"/>
</dbReference>
<evidence type="ECO:0000313" key="11">
    <source>
        <dbReference type="Proteomes" id="UP000186955"/>
    </source>
</evidence>
<evidence type="ECO:0000256" key="4">
    <source>
        <dbReference type="ARBA" id="ARBA00022692"/>
    </source>
</evidence>
<evidence type="ECO:0000256" key="5">
    <source>
        <dbReference type="ARBA" id="ARBA00022827"/>
    </source>
</evidence>
<keyword evidence="8" id="KW-0472">Membrane</keyword>
<evidence type="ECO:0000256" key="8">
    <source>
        <dbReference type="ARBA" id="ARBA00023136"/>
    </source>
</evidence>
<name>A0A1Q5UQ11_9EURO</name>
<proteinExistence type="inferred from homology"/>
<evidence type="ECO:0000256" key="7">
    <source>
        <dbReference type="ARBA" id="ARBA00023002"/>
    </source>
</evidence>
<feature type="domain" description="FAD-binding" evidence="9">
    <location>
        <begin position="55"/>
        <end position="107"/>
    </location>
</feature>
<evidence type="ECO:0000259" key="9">
    <source>
        <dbReference type="Pfam" id="PF01494"/>
    </source>
</evidence>
<dbReference type="GO" id="GO:0016020">
    <property type="term" value="C:membrane"/>
    <property type="evidence" value="ECO:0007669"/>
    <property type="project" value="UniProtKB-SubCell"/>
</dbReference>
<dbReference type="InterPro" id="IPR036188">
    <property type="entry name" value="FAD/NAD-bd_sf"/>
</dbReference>
<dbReference type="GO" id="GO:0071949">
    <property type="term" value="F:FAD binding"/>
    <property type="evidence" value="ECO:0007669"/>
    <property type="project" value="InterPro"/>
</dbReference>
<dbReference type="GO" id="GO:0004497">
    <property type="term" value="F:monooxygenase activity"/>
    <property type="evidence" value="ECO:0007669"/>
    <property type="project" value="InterPro"/>
</dbReference>
<dbReference type="Proteomes" id="UP000186955">
    <property type="component" value="Unassembled WGS sequence"/>
</dbReference>
<organism evidence="10 11">
    <name type="scientific">Penicillium subrubescens</name>
    <dbReference type="NCBI Taxonomy" id="1316194"/>
    <lineage>
        <taxon>Eukaryota</taxon>
        <taxon>Fungi</taxon>
        <taxon>Dikarya</taxon>
        <taxon>Ascomycota</taxon>
        <taxon>Pezizomycotina</taxon>
        <taxon>Eurotiomycetes</taxon>
        <taxon>Eurotiomycetidae</taxon>
        <taxon>Eurotiales</taxon>
        <taxon>Aspergillaceae</taxon>
        <taxon>Penicillium</taxon>
    </lineage>
</organism>
<comment type="similarity">
    <text evidence="2">Belongs to the paxM FAD-dependent monooxygenase family.</text>
</comment>
<dbReference type="InterPro" id="IPR002938">
    <property type="entry name" value="FAD-bd"/>
</dbReference>
<evidence type="ECO:0000256" key="2">
    <source>
        <dbReference type="ARBA" id="ARBA00007992"/>
    </source>
</evidence>
<evidence type="ECO:0000313" key="10">
    <source>
        <dbReference type="EMBL" id="OKP14556.1"/>
    </source>
</evidence>
<dbReference type="Pfam" id="PF01494">
    <property type="entry name" value="FAD_binding_3"/>
    <property type="match status" value="1"/>
</dbReference>
<evidence type="ECO:0000256" key="1">
    <source>
        <dbReference type="ARBA" id="ARBA00004370"/>
    </source>
</evidence>
<dbReference type="STRING" id="1316194.A0A1Q5UQ11"/>
<accession>A0A1Q5UQ11</accession>
<dbReference type="EMBL" id="MNBE01000079">
    <property type="protein sequence ID" value="OKP14556.1"/>
    <property type="molecule type" value="Genomic_DNA"/>
</dbReference>